<dbReference type="InterPro" id="IPR023753">
    <property type="entry name" value="FAD/NAD-binding_dom"/>
</dbReference>
<dbReference type="PRINTS" id="PR00368">
    <property type="entry name" value="FADPNR"/>
</dbReference>
<dbReference type="Proteomes" id="UP000526307">
    <property type="component" value="Unassembled WGS sequence"/>
</dbReference>
<feature type="domain" description="FAD/NAD(P)-binding" evidence="3">
    <location>
        <begin position="6"/>
        <end position="296"/>
    </location>
</feature>
<dbReference type="Gene3D" id="3.50.50.60">
    <property type="entry name" value="FAD/NAD(P)-binding domain"/>
    <property type="match status" value="2"/>
</dbReference>
<evidence type="ECO:0000313" key="4">
    <source>
        <dbReference type="EMBL" id="NWO22613.1"/>
    </source>
</evidence>
<gene>
    <name evidence="4" type="ORF">HW270_00720</name>
</gene>
<dbReference type="InterPro" id="IPR051691">
    <property type="entry name" value="Metab_Enz_Cyan_OpOx_G3PDH"/>
</dbReference>
<dbReference type="PANTHER" id="PTHR42949:SF3">
    <property type="entry name" value="ANAEROBIC GLYCEROL-3-PHOSPHATE DEHYDROGENASE SUBUNIT B"/>
    <property type="match status" value="1"/>
</dbReference>
<dbReference type="SUPFAM" id="SSF51905">
    <property type="entry name" value="FAD/NAD(P)-binding domain"/>
    <property type="match status" value="1"/>
</dbReference>
<evidence type="ECO:0000256" key="1">
    <source>
        <dbReference type="ARBA" id="ARBA00023002"/>
    </source>
</evidence>
<name>A0A7Y8VQ60_9FIRM</name>
<dbReference type="RefSeq" id="WP_178978060.1">
    <property type="nucleotide sequence ID" value="NZ_CAUTAN010000009.1"/>
</dbReference>
<dbReference type="PRINTS" id="PR00469">
    <property type="entry name" value="PNDRDTASEII"/>
</dbReference>
<dbReference type="GO" id="GO:0016491">
    <property type="term" value="F:oxidoreductase activity"/>
    <property type="evidence" value="ECO:0007669"/>
    <property type="project" value="UniProtKB-KW"/>
</dbReference>
<dbReference type="Pfam" id="PF07992">
    <property type="entry name" value="Pyr_redox_2"/>
    <property type="match status" value="1"/>
</dbReference>
<keyword evidence="1" id="KW-0560">Oxidoreductase</keyword>
<sequence length="475" mass="51992">MRHCQAVVIGGGCGGLAAAAKLKQEGVNDVVLIERDRELGGVLNQCIHNGFGLTTFKEQLSGPAFAERYEQQVFDAEVEVKLGTMVTHMSGDRVIQYVNTEEGYQQIRADIIILAVGCYERSRGALGIPGERPTGVYTAGQAQRYLNIDGYLVGKRVFILGSGDIGLIMARRMTLEGAEVLGVAELMPYSNGLPRNMKQCLDDFGIPLYLSHTVTNIYGHDRLERIEVSEVDADKRPITGTEMYFDVDTLLLSVGLIPENTLAEEAGIVMDPSIRGPVVDENYMTSVPGVFACGNGLHVHDLADFVTKQAGEAALGAIRYIRYINTAMSDKATSDSRTEVASAPGDEAEAQPQADLQSGYDDVKNDITSGLRISDMGKLQSDYDDIRAGNLVGYVVPARIHRMNLPKTVTFYFRVRKPMKNITIEIAKGDTVLRTINKDAVIPSEMEQIVLAGKQLEQACGNLEIRIKEDSHERI</sequence>
<comment type="caution">
    <text evidence="4">The sequence shown here is derived from an EMBL/GenBank/DDBJ whole genome shotgun (WGS) entry which is preliminary data.</text>
</comment>
<dbReference type="InterPro" id="IPR036188">
    <property type="entry name" value="FAD/NAD-bd_sf"/>
</dbReference>
<accession>A0A7Y8VQ60</accession>
<evidence type="ECO:0000313" key="5">
    <source>
        <dbReference type="Proteomes" id="UP000526307"/>
    </source>
</evidence>
<dbReference type="EMBL" id="JABXYR010000001">
    <property type="protein sequence ID" value="NWO22613.1"/>
    <property type="molecule type" value="Genomic_DNA"/>
</dbReference>
<protein>
    <submittedName>
        <fullName evidence="4">FAD-dependent oxidoreductase</fullName>
    </submittedName>
</protein>
<evidence type="ECO:0000256" key="2">
    <source>
        <dbReference type="SAM" id="MobiDB-lite"/>
    </source>
</evidence>
<proteinExistence type="predicted"/>
<dbReference type="AlphaFoldDB" id="A0A7Y8VQ60"/>
<dbReference type="PANTHER" id="PTHR42949">
    <property type="entry name" value="ANAEROBIC GLYCEROL-3-PHOSPHATE DEHYDROGENASE SUBUNIT B"/>
    <property type="match status" value="1"/>
</dbReference>
<reference evidence="4 5" key="1">
    <citation type="submission" date="2020-06" db="EMBL/GenBank/DDBJ databases">
        <title>Mogibacterium timidum strain W9173 genomic sequence.</title>
        <authorList>
            <person name="Wade W.G."/>
            <person name="Johnston C.D."/>
            <person name="Chen T."/>
            <person name="Dewhirst F.E."/>
        </authorList>
    </citation>
    <scope>NUCLEOTIDE SEQUENCE [LARGE SCALE GENOMIC DNA]</scope>
    <source>
        <strain evidence="4 5">W9173</strain>
    </source>
</reference>
<feature type="region of interest" description="Disordered" evidence="2">
    <location>
        <begin position="334"/>
        <end position="361"/>
    </location>
</feature>
<evidence type="ECO:0000259" key="3">
    <source>
        <dbReference type="Pfam" id="PF07992"/>
    </source>
</evidence>
<organism evidence="4 5">
    <name type="scientific">Mogibacterium timidum</name>
    <dbReference type="NCBI Taxonomy" id="35519"/>
    <lineage>
        <taxon>Bacteria</taxon>
        <taxon>Bacillati</taxon>
        <taxon>Bacillota</taxon>
        <taxon>Clostridia</taxon>
        <taxon>Peptostreptococcales</taxon>
        <taxon>Anaerovoracaceae</taxon>
        <taxon>Mogibacterium</taxon>
    </lineage>
</organism>
<keyword evidence="5" id="KW-1185">Reference proteome</keyword>